<dbReference type="AlphaFoldDB" id="A0A4V6I8M7"/>
<dbReference type="PANTHER" id="PTHR34311:SF3">
    <property type="entry name" value="DUF19 DOMAIN-CONTAINING PROTEIN"/>
    <property type="match status" value="1"/>
</dbReference>
<keyword evidence="1" id="KW-0732">Signal</keyword>
<organism evidence="2 3">
    <name type="scientific">Steinernema carpocapsae</name>
    <name type="common">Entomopathogenic nematode</name>
    <dbReference type="NCBI Taxonomy" id="34508"/>
    <lineage>
        <taxon>Eukaryota</taxon>
        <taxon>Metazoa</taxon>
        <taxon>Ecdysozoa</taxon>
        <taxon>Nematoda</taxon>
        <taxon>Chromadorea</taxon>
        <taxon>Rhabditida</taxon>
        <taxon>Tylenchina</taxon>
        <taxon>Panagrolaimomorpha</taxon>
        <taxon>Strongyloidoidea</taxon>
        <taxon>Steinernematidae</taxon>
        <taxon>Steinernema</taxon>
    </lineage>
</organism>
<evidence type="ECO:0000256" key="1">
    <source>
        <dbReference type="SAM" id="SignalP"/>
    </source>
</evidence>
<gene>
    <name evidence="2" type="ORF">L596_005965</name>
</gene>
<dbReference type="PROSITE" id="PS51257">
    <property type="entry name" value="PROKAR_LIPOPROTEIN"/>
    <property type="match status" value="1"/>
</dbReference>
<evidence type="ECO:0000313" key="3">
    <source>
        <dbReference type="Proteomes" id="UP000298663"/>
    </source>
</evidence>
<reference evidence="2 3" key="2">
    <citation type="journal article" date="2019" name="G3 (Bethesda)">
        <title>Hybrid Assembly of the Genome of the Entomopathogenic Nematode Steinernema carpocapsae Identifies the X-Chromosome.</title>
        <authorList>
            <person name="Serra L."/>
            <person name="Macchietto M."/>
            <person name="Macias-Munoz A."/>
            <person name="McGill C.J."/>
            <person name="Rodriguez I.M."/>
            <person name="Rodriguez B."/>
            <person name="Murad R."/>
            <person name="Mortazavi A."/>
        </authorList>
    </citation>
    <scope>NUCLEOTIDE SEQUENCE [LARGE SCALE GENOMIC DNA]</scope>
    <source>
        <strain evidence="2 3">ALL</strain>
    </source>
</reference>
<dbReference type="OrthoDB" id="5779209at2759"/>
<reference evidence="2 3" key="1">
    <citation type="journal article" date="2015" name="Genome Biol.">
        <title>Comparative genomics of Steinernema reveals deeply conserved gene regulatory networks.</title>
        <authorList>
            <person name="Dillman A.R."/>
            <person name="Macchietto M."/>
            <person name="Porter C.F."/>
            <person name="Rogers A."/>
            <person name="Williams B."/>
            <person name="Antoshechkin I."/>
            <person name="Lee M.M."/>
            <person name="Goodwin Z."/>
            <person name="Lu X."/>
            <person name="Lewis E.E."/>
            <person name="Goodrich-Blair H."/>
            <person name="Stock S.P."/>
            <person name="Adams B.J."/>
            <person name="Sternberg P.W."/>
            <person name="Mortazavi A."/>
        </authorList>
    </citation>
    <scope>NUCLEOTIDE SEQUENCE [LARGE SCALE GENOMIC DNA]</scope>
    <source>
        <strain evidence="2 3">ALL</strain>
    </source>
</reference>
<feature type="signal peptide" evidence="1">
    <location>
        <begin position="1"/>
        <end position="19"/>
    </location>
</feature>
<protein>
    <recommendedName>
        <fullName evidence="4">DUF19 domain-containing protein</fullName>
    </recommendedName>
</protein>
<name>A0A4V6I8M7_STECR</name>
<proteinExistence type="predicted"/>
<dbReference type="EMBL" id="CM016762">
    <property type="protein sequence ID" value="TMS39443.1"/>
    <property type="molecule type" value="Genomic_DNA"/>
</dbReference>
<comment type="caution">
    <text evidence="2">The sequence shown here is derived from an EMBL/GenBank/DDBJ whole genome shotgun (WGS) entry which is preliminary data.</text>
</comment>
<evidence type="ECO:0000313" key="2">
    <source>
        <dbReference type="EMBL" id="TMS39443.1"/>
    </source>
</evidence>
<dbReference type="EMBL" id="AZBU02000001">
    <property type="protein sequence ID" value="TMS39443.1"/>
    <property type="molecule type" value="Genomic_DNA"/>
</dbReference>
<dbReference type="PANTHER" id="PTHR34311">
    <property type="entry name" value="PROTEIN CBG21698-RELATED"/>
    <property type="match status" value="1"/>
</dbReference>
<evidence type="ECO:0008006" key="4">
    <source>
        <dbReference type="Google" id="ProtNLM"/>
    </source>
</evidence>
<accession>A0A4V6I8M7</accession>
<sequence>MRSTSTLLALFALVACAHGTDKLSFIEPDSFLNLFDMPEFMMPPVTVGGGPHQGGGSVCADENLKYCTYHFNEKLNVTNADWRNPKGLWLVFEAYFKKGLDKGVIPLCSAYTWFYGCLGTQYKDCMNRNSIIRRGYTYSNATLYTQLFAQLAFMCDAGSIETTQSWDCIEKERISVNYQHTRDACLAAFNKGTNSGHNTSQICNYGQTLVQCLSAPFIACKKNSVVWWDCELSRASFNIDGYCPQISCDYNVHISSNGGNSTSLHEMVLNSHASKHLEIMDRAAKSAAKR</sequence>
<feature type="chain" id="PRO_5020720760" description="DUF19 domain-containing protein" evidence="1">
    <location>
        <begin position="20"/>
        <end position="290"/>
    </location>
</feature>
<keyword evidence="3" id="KW-1185">Reference proteome</keyword>
<dbReference type="Proteomes" id="UP000298663">
    <property type="component" value="Chromosome X"/>
</dbReference>